<dbReference type="RefSeq" id="WP_182668837.1">
    <property type="nucleotide sequence ID" value="NZ_JACHTE010000004.1"/>
</dbReference>
<keyword evidence="3" id="KW-1029">Fimbrium biogenesis</keyword>
<evidence type="ECO:0000313" key="10">
    <source>
        <dbReference type="EMBL" id="MBB1088044.1"/>
    </source>
</evidence>
<sequence length="1203" mass="128323">MNTKSSQNGRATGVKSRLSAMLCAFAATMMSFPSAAALNVPAVPLQVGTPLPPNIMLILDDSGSMDWTFMPGPFAASAAPLNNQTSPVSIGLETYAHNTLYYDPSIDYTPWILADGSYHSGGTTLNSVWTDAALASSNASIANRVHTYYVPKTPGTNLDRTNGFYRYQIHADGSVWRSEYTGASSRITLLNQGGIWQSNNNWRQYQVDVPSGVYDLEITTSGGGGDADLYVRRGAQPTTSNYDCRERSNGNNHTCEFDPPQAGRYYIGLFADSTFNNVNLNVSYVASRYCGADDGWNNCTRVTPNGRSEQAEANNFATWYSYHRTRMKAAKAGAGSAFADLNGGNYRVGFTTIWGPSQSDRNAEFLINVGSNNGLFENRNGSTNRTTWFNRLYDATANNGTPLHNALRRMGLYYSDDLAGYGGTSGPYGPEASPLACRQNFSILTTDGYWNQEDSIVYSGNDDGNDGATYSRPDGTSEQSYVAAAPYRDNFSKTLADVAMKYWKTDLMPGMDNIVPTTTVNPAFWQHMVTFGISLGLKGTLPQTSVADVLQAQQAGTFPGWPNPTDNEDDHRIDDLLHAAVNGHGAFAAASNPTEFAMALRSALASIDERTSSASNLSFNSSVLNNDTVSYSANFVAGQWIGDVTAYSTTSAGAVNPPLWRASNGIPTTPSSRRIRTYGGATGTRTAATAFPTAAQETVLTTAVANYIKGDRTGEGSTYRARATLFGDIVNSSPVYVETGSDKTIYVGANDGMLHAINAENGAERFAYVPKLLDMARLKDLSRRVDFVHQYFVDGPISVSTRVQTPNKNYLVGTLGRGGRGVYGLDVTDPTTFATSGQSWEFAGDNDMGMVLGKPLIAKVNIGTNGTMAAIVANGINSPNDRAALFVINLATGALIQKITTNAETANGLSVPTGVDANGDGKVDTVYAGDLQGNVWRFDLSASTSTSWSSAKLFTATYKDDPTRRQPITGGITVAYNPATYNPWVFFGTGRYILETDPGDTSTQTWYGMEDNGTAITGRAQLKEREIVLAGVLGGNPVRAFEETTSGDMNGTKGWYVELLTPPDYTAEGERMIGDQFVVSGNVLVASSVIPRSDGCDTTGRGYLNFIDAFTGGALSAPFIDANGDGVIDHNDTLPSGTGGGGTDVPVGSIDLGIGMPTDPGALIGSGGEAVFCANGSTGAPGCVPFEWGPGFGRISWRELLRD</sequence>
<feature type="signal peptide" evidence="7">
    <location>
        <begin position="1"/>
        <end position="26"/>
    </location>
</feature>
<dbReference type="Gene3D" id="2.60.120.380">
    <property type="match status" value="1"/>
</dbReference>
<keyword evidence="6" id="KW-0281">Fimbrium</keyword>
<dbReference type="InterPro" id="IPR008707">
    <property type="entry name" value="B-propeller_PilY1"/>
</dbReference>
<dbReference type="InterPro" id="IPR007280">
    <property type="entry name" value="Peptidase_C_arc/bac"/>
</dbReference>
<evidence type="ECO:0000256" key="2">
    <source>
        <dbReference type="ARBA" id="ARBA00008387"/>
    </source>
</evidence>
<feature type="domain" description="Peptidase C-terminal archaeal/bacterial" evidence="8">
    <location>
        <begin position="205"/>
        <end position="270"/>
    </location>
</feature>
<evidence type="ECO:0000256" key="6">
    <source>
        <dbReference type="ARBA" id="ARBA00023263"/>
    </source>
</evidence>
<evidence type="ECO:0000259" key="8">
    <source>
        <dbReference type="Pfam" id="PF04151"/>
    </source>
</evidence>
<protein>
    <submittedName>
        <fullName evidence="10">Pre-peptidase C-terminal domain-containing protein</fullName>
    </submittedName>
</protein>
<dbReference type="AlphaFoldDB" id="A0A7W3U358"/>
<dbReference type="Pfam" id="PF04151">
    <property type="entry name" value="PPC"/>
    <property type="match status" value="1"/>
</dbReference>
<dbReference type="SUPFAM" id="SSF50998">
    <property type="entry name" value="Quinoprotein alcohol dehydrogenase-like"/>
    <property type="match status" value="1"/>
</dbReference>
<dbReference type="Pfam" id="PF05567">
    <property type="entry name" value="T4P_PilY1"/>
    <property type="match status" value="1"/>
</dbReference>
<evidence type="ECO:0000256" key="5">
    <source>
        <dbReference type="ARBA" id="ARBA00022837"/>
    </source>
</evidence>
<keyword evidence="4" id="KW-0479">Metal-binding</keyword>
<keyword evidence="5" id="KW-0106">Calcium</keyword>
<keyword evidence="7" id="KW-0732">Signal</keyword>
<evidence type="ECO:0000313" key="11">
    <source>
        <dbReference type="Proteomes" id="UP000552587"/>
    </source>
</evidence>
<evidence type="ECO:0000256" key="1">
    <source>
        <dbReference type="ARBA" id="ARBA00004561"/>
    </source>
</evidence>
<evidence type="ECO:0000259" key="9">
    <source>
        <dbReference type="Pfam" id="PF05567"/>
    </source>
</evidence>
<dbReference type="GO" id="GO:0009289">
    <property type="term" value="C:pilus"/>
    <property type="evidence" value="ECO:0007669"/>
    <property type="project" value="UniProtKB-SubCell"/>
</dbReference>
<name>A0A7W3U358_9GAMM</name>
<dbReference type="EMBL" id="JACHTE010000004">
    <property type="protein sequence ID" value="MBB1088044.1"/>
    <property type="molecule type" value="Genomic_DNA"/>
</dbReference>
<dbReference type="Proteomes" id="UP000552587">
    <property type="component" value="Unassembled WGS sequence"/>
</dbReference>
<accession>A0A7W3U358</accession>
<comment type="similarity">
    <text evidence="2">Belongs to the PilY1 family.</text>
</comment>
<dbReference type="GO" id="GO:0046872">
    <property type="term" value="F:metal ion binding"/>
    <property type="evidence" value="ECO:0007669"/>
    <property type="project" value="UniProtKB-KW"/>
</dbReference>
<feature type="chain" id="PRO_5031137608" evidence="7">
    <location>
        <begin position="27"/>
        <end position="1203"/>
    </location>
</feature>
<organism evidence="10 11">
    <name type="scientific">Marilutibacter penaei</name>
    <dbReference type="NCBI Taxonomy" id="2759900"/>
    <lineage>
        <taxon>Bacteria</taxon>
        <taxon>Pseudomonadati</taxon>
        <taxon>Pseudomonadota</taxon>
        <taxon>Gammaproteobacteria</taxon>
        <taxon>Lysobacterales</taxon>
        <taxon>Lysobacteraceae</taxon>
        <taxon>Marilutibacter</taxon>
    </lineage>
</organism>
<dbReference type="InterPro" id="IPR011047">
    <property type="entry name" value="Quinoprotein_ADH-like_sf"/>
</dbReference>
<evidence type="ECO:0000256" key="3">
    <source>
        <dbReference type="ARBA" id="ARBA00022558"/>
    </source>
</evidence>
<comment type="subcellular location">
    <subcellularLocation>
        <location evidence="1">Fimbrium</location>
    </subcellularLocation>
</comment>
<evidence type="ECO:0000256" key="4">
    <source>
        <dbReference type="ARBA" id="ARBA00022723"/>
    </source>
</evidence>
<evidence type="ECO:0000256" key="7">
    <source>
        <dbReference type="SAM" id="SignalP"/>
    </source>
</evidence>
<comment type="caution">
    <text evidence="10">The sequence shown here is derived from an EMBL/GenBank/DDBJ whole genome shotgun (WGS) entry which is preliminary data.</text>
</comment>
<feature type="domain" description="PilY1 beta-propeller" evidence="9">
    <location>
        <begin position="743"/>
        <end position="1015"/>
    </location>
</feature>
<reference evidence="10 11" key="1">
    <citation type="submission" date="2020-07" db="EMBL/GenBank/DDBJ databases">
        <authorList>
            <person name="Xu S."/>
            <person name="Li A."/>
        </authorList>
    </citation>
    <scope>NUCLEOTIDE SEQUENCE [LARGE SCALE GENOMIC DNA]</scope>
    <source>
        <strain evidence="10 11">SG-8</strain>
    </source>
</reference>
<keyword evidence="11" id="KW-1185">Reference proteome</keyword>
<proteinExistence type="inferred from homology"/>
<gene>
    <name evidence="10" type="ORF">H4F99_06030</name>
</gene>